<gene>
    <name evidence="1" type="ORF">MNBD_GAMMA23-589</name>
</gene>
<dbReference type="EMBL" id="UOFT01000061">
    <property type="protein sequence ID" value="VAW97679.1"/>
    <property type="molecule type" value="Genomic_DNA"/>
</dbReference>
<evidence type="ECO:0008006" key="2">
    <source>
        <dbReference type="Google" id="ProtNLM"/>
    </source>
</evidence>
<protein>
    <recommendedName>
        <fullName evidence="2">PilZ domain-containing protein</fullName>
    </recommendedName>
</protein>
<organism evidence="1">
    <name type="scientific">hydrothermal vent metagenome</name>
    <dbReference type="NCBI Taxonomy" id="652676"/>
    <lineage>
        <taxon>unclassified sequences</taxon>
        <taxon>metagenomes</taxon>
        <taxon>ecological metagenomes</taxon>
    </lineage>
</organism>
<reference evidence="1" key="1">
    <citation type="submission" date="2018-06" db="EMBL/GenBank/DDBJ databases">
        <authorList>
            <person name="Zhirakovskaya E."/>
        </authorList>
    </citation>
    <scope>NUCLEOTIDE SEQUENCE</scope>
</reference>
<name>A0A3B1AHA2_9ZZZZ</name>
<dbReference type="AlphaFoldDB" id="A0A3B1AHA2"/>
<sequence length="93" mass="10258">MNTQDKRKETRIACDQSVEVQMVNGAPLLMRALNYSMNGVGITGSIYQLIPHVGEQLNVSFTLDATQLRQVNINGIVKYINLQGGVYYLGLGL</sequence>
<evidence type="ECO:0000313" key="1">
    <source>
        <dbReference type="EMBL" id="VAW97679.1"/>
    </source>
</evidence>
<accession>A0A3B1AHA2</accession>
<proteinExistence type="predicted"/>